<sequence>MGRRRHRKVKTQEEESTESKVEKLKLWREEIDWEIEEERHRFLYKLEPLIWNWKRQLPNLRDFFRPEEIDLLLLDALTFLTKTRMVISSTLSSGLDTKTSPTLAKTASLVHCCVAPRHCILRYNECISINFLIQMYLYIRTTCRPYICRSASATRPPISRHEELEHVFISSVYLTECQLFPVFLTLLLLPPRCLLFD</sequence>
<organism evidence="1 2">
    <name type="scientific">Trichogramma brassicae</name>
    <dbReference type="NCBI Taxonomy" id="86971"/>
    <lineage>
        <taxon>Eukaryota</taxon>
        <taxon>Metazoa</taxon>
        <taxon>Ecdysozoa</taxon>
        <taxon>Arthropoda</taxon>
        <taxon>Hexapoda</taxon>
        <taxon>Insecta</taxon>
        <taxon>Pterygota</taxon>
        <taxon>Neoptera</taxon>
        <taxon>Endopterygota</taxon>
        <taxon>Hymenoptera</taxon>
        <taxon>Apocrita</taxon>
        <taxon>Proctotrupomorpha</taxon>
        <taxon>Chalcidoidea</taxon>
        <taxon>Trichogrammatidae</taxon>
        <taxon>Trichogramma</taxon>
    </lineage>
</organism>
<accession>A0A6H5IDB3</accession>
<protein>
    <submittedName>
        <fullName evidence="1">Uncharacterized protein</fullName>
    </submittedName>
</protein>
<gene>
    <name evidence="1" type="ORF">TBRA_LOCUS7283</name>
</gene>
<proteinExistence type="predicted"/>
<dbReference type="EMBL" id="CADCXV010000783">
    <property type="protein sequence ID" value="CAB0035386.1"/>
    <property type="molecule type" value="Genomic_DNA"/>
</dbReference>
<evidence type="ECO:0000313" key="2">
    <source>
        <dbReference type="Proteomes" id="UP000479190"/>
    </source>
</evidence>
<evidence type="ECO:0000313" key="1">
    <source>
        <dbReference type="EMBL" id="CAB0035386.1"/>
    </source>
</evidence>
<keyword evidence="2" id="KW-1185">Reference proteome</keyword>
<name>A0A6H5IDB3_9HYME</name>
<dbReference type="AlphaFoldDB" id="A0A6H5IDB3"/>
<dbReference type="Proteomes" id="UP000479190">
    <property type="component" value="Unassembled WGS sequence"/>
</dbReference>
<reference evidence="1 2" key="1">
    <citation type="submission" date="2020-02" db="EMBL/GenBank/DDBJ databases">
        <authorList>
            <person name="Ferguson B K."/>
        </authorList>
    </citation>
    <scope>NUCLEOTIDE SEQUENCE [LARGE SCALE GENOMIC DNA]</scope>
</reference>